<dbReference type="SUPFAM" id="SSF53649">
    <property type="entry name" value="Alkaline phosphatase-like"/>
    <property type="match status" value="1"/>
</dbReference>
<feature type="domain" description="Sulfatase N-terminal" evidence="3">
    <location>
        <begin position="4"/>
        <end position="415"/>
    </location>
</feature>
<comment type="similarity">
    <text evidence="1">Belongs to the sulfatase family.</text>
</comment>
<dbReference type="InterPro" id="IPR050738">
    <property type="entry name" value="Sulfatase"/>
</dbReference>
<dbReference type="InterPro" id="IPR017850">
    <property type="entry name" value="Alkaline_phosphatase_core_sf"/>
</dbReference>
<organism evidence="4 5">
    <name type="scientific">Marinobacterium rhizophilum</name>
    <dbReference type="NCBI Taxonomy" id="420402"/>
    <lineage>
        <taxon>Bacteria</taxon>
        <taxon>Pseudomonadati</taxon>
        <taxon>Pseudomonadota</taxon>
        <taxon>Gammaproteobacteria</taxon>
        <taxon>Oceanospirillales</taxon>
        <taxon>Oceanospirillaceae</taxon>
        <taxon>Marinobacterium</taxon>
    </lineage>
</organism>
<sequence>MQQPNFIIFMTDQQRADHLGCYGNPLLKTPHIDGLAEKGIRFERFYVSTPICQPNRACLATGQMASVNGVRQNGIPMSLHSTTFADVLRGAGYSTGLIGKAHYQNVTDIPAPARVPPGQGQVVADNLKHGNRNQRSGAAYDLEIRNRWAQDPQRALETPYYGFDHVRLCIGHADQVEGHYSAWLQARHDSPGSLRGPENALVAPGYSAPQCWRTALPEALYPTRYIEEQACAFLEQQAQEQRPFVLLVSFPDPHHPFTPPGRYWSMYDPDDVELPASFQHPVERLQGIPASAMVPYRWGDRNRESHWPFHVSERQARELIALNYGSISMVDDAIGAIIACARQQGLDKDTVMVFTSDHGDYMGDHGTMLKMGLHYQSVIRVPFVWRDPASDAQGKVDLRLGSAIDLAPTLLQRAGLRCPIGMQGLDLLGANRHDGVLIEDPGIQVFEDSDANSSITTLVTNDWRLSLHEGESWGELYNLKEDPDELHNLWLEPACLGIRAALYEQLLQRMIGLRDRTLSPTARA</sequence>
<proteinExistence type="inferred from homology"/>
<keyword evidence="5" id="KW-1185">Reference proteome</keyword>
<evidence type="ECO:0000259" key="3">
    <source>
        <dbReference type="Pfam" id="PF00884"/>
    </source>
</evidence>
<dbReference type="Proteomes" id="UP001058461">
    <property type="component" value="Chromosome"/>
</dbReference>
<dbReference type="Gene3D" id="3.40.720.10">
    <property type="entry name" value="Alkaline Phosphatase, subunit A"/>
    <property type="match status" value="1"/>
</dbReference>
<reference evidence="4" key="1">
    <citation type="submission" date="2021-04" db="EMBL/GenBank/DDBJ databases">
        <title>Oceanospirillales bacteria with DddD are important DMSP degraders in coastal seawater.</title>
        <authorList>
            <person name="Liu J."/>
        </authorList>
    </citation>
    <scope>NUCLEOTIDE SEQUENCE</scope>
    <source>
        <strain evidence="4">D13-1</strain>
    </source>
</reference>
<dbReference type="PANTHER" id="PTHR42693">
    <property type="entry name" value="ARYLSULFATASE FAMILY MEMBER"/>
    <property type="match status" value="1"/>
</dbReference>
<gene>
    <name evidence="4" type="ORF">KDW95_12590</name>
</gene>
<dbReference type="RefSeq" id="WP_255852167.1">
    <property type="nucleotide sequence ID" value="NZ_CP073347.1"/>
</dbReference>
<dbReference type="InterPro" id="IPR000917">
    <property type="entry name" value="Sulfatase_N"/>
</dbReference>
<evidence type="ECO:0000256" key="2">
    <source>
        <dbReference type="ARBA" id="ARBA00022801"/>
    </source>
</evidence>
<protein>
    <submittedName>
        <fullName evidence="4">Sulfatase-like hydrolase/transferase</fullName>
    </submittedName>
</protein>
<evidence type="ECO:0000256" key="1">
    <source>
        <dbReference type="ARBA" id="ARBA00008779"/>
    </source>
</evidence>
<dbReference type="EMBL" id="CP073347">
    <property type="protein sequence ID" value="UTW10153.1"/>
    <property type="molecule type" value="Genomic_DNA"/>
</dbReference>
<evidence type="ECO:0000313" key="4">
    <source>
        <dbReference type="EMBL" id="UTW10153.1"/>
    </source>
</evidence>
<name>A0ABY5HCT0_9GAMM</name>
<evidence type="ECO:0000313" key="5">
    <source>
        <dbReference type="Proteomes" id="UP001058461"/>
    </source>
</evidence>
<dbReference type="PANTHER" id="PTHR42693:SF53">
    <property type="entry name" value="ENDO-4-O-SULFATASE"/>
    <property type="match status" value="1"/>
</dbReference>
<dbReference type="Pfam" id="PF00884">
    <property type="entry name" value="Sulfatase"/>
    <property type="match status" value="1"/>
</dbReference>
<accession>A0ABY5HCT0</accession>
<keyword evidence="2" id="KW-0378">Hydrolase</keyword>